<dbReference type="AlphaFoldDB" id="X1T4R2"/>
<comment type="caution">
    <text evidence="1">The sequence shown here is derived from an EMBL/GenBank/DDBJ whole genome shotgun (WGS) entry which is preliminary data.</text>
</comment>
<name>X1T4R2_9ZZZZ</name>
<proteinExistence type="predicted"/>
<organism evidence="1">
    <name type="scientific">marine sediment metagenome</name>
    <dbReference type="NCBI Taxonomy" id="412755"/>
    <lineage>
        <taxon>unclassified sequences</taxon>
        <taxon>metagenomes</taxon>
        <taxon>ecological metagenomes</taxon>
    </lineage>
</organism>
<evidence type="ECO:0000313" key="1">
    <source>
        <dbReference type="EMBL" id="GAI82585.1"/>
    </source>
</evidence>
<sequence length="88" mass="9732">MGVVRPEVLSPKLRGVSIIMPNMTVYQTIQHLETLTESGHEIDLTPDEFYAIRLAISVFKTLPPDQVQLIDAIMAYTVDLGGVNYGTV</sequence>
<reference evidence="1" key="1">
    <citation type="journal article" date="2014" name="Front. Microbiol.">
        <title>High frequency of phylogenetically diverse reductive dehalogenase-homologous genes in deep subseafloor sedimentary metagenomes.</title>
        <authorList>
            <person name="Kawai M."/>
            <person name="Futagami T."/>
            <person name="Toyoda A."/>
            <person name="Takaki Y."/>
            <person name="Nishi S."/>
            <person name="Hori S."/>
            <person name="Arai W."/>
            <person name="Tsubouchi T."/>
            <person name="Morono Y."/>
            <person name="Uchiyama I."/>
            <person name="Ito T."/>
            <person name="Fujiyama A."/>
            <person name="Inagaki F."/>
            <person name="Takami H."/>
        </authorList>
    </citation>
    <scope>NUCLEOTIDE SEQUENCE</scope>
    <source>
        <strain evidence="1">Expedition CK06-06</strain>
    </source>
</reference>
<dbReference type="EMBL" id="BARW01012290">
    <property type="protein sequence ID" value="GAI82585.1"/>
    <property type="molecule type" value="Genomic_DNA"/>
</dbReference>
<protein>
    <submittedName>
        <fullName evidence="1">Uncharacterized protein</fullName>
    </submittedName>
</protein>
<gene>
    <name evidence="1" type="ORF">S12H4_23237</name>
</gene>
<accession>X1T4R2</accession>